<dbReference type="EMBL" id="CAJNIZ010005557">
    <property type="protein sequence ID" value="CAE7242588.1"/>
    <property type="molecule type" value="Genomic_DNA"/>
</dbReference>
<evidence type="ECO:0000313" key="1">
    <source>
        <dbReference type="EMBL" id="CAE7242588.1"/>
    </source>
</evidence>
<name>A0A812LCH2_SYMPI</name>
<dbReference type="OrthoDB" id="423662at2759"/>
<comment type="caution">
    <text evidence="1">The sequence shown here is derived from an EMBL/GenBank/DDBJ whole genome shotgun (WGS) entry which is preliminary data.</text>
</comment>
<sequence length="152" mass="15931">VFREGLRFAGSIGALDEEGRPPPLTEVNAQRYGVADVEDPSVNIQRAPPAPKVSLSCEMLATSELAITLPALIGRKAAEHTKVVAIFINGEVAKLYSETARLAGASYEVFEAHSGISKKVRKKVLQSFGAASAGVLFTAGVSPVTLPAEGAR</sequence>
<keyword evidence="2" id="KW-1185">Reference proteome</keyword>
<organism evidence="1 2">
    <name type="scientific">Symbiodinium pilosum</name>
    <name type="common">Dinoflagellate</name>
    <dbReference type="NCBI Taxonomy" id="2952"/>
    <lineage>
        <taxon>Eukaryota</taxon>
        <taxon>Sar</taxon>
        <taxon>Alveolata</taxon>
        <taxon>Dinophyceae</taxon>
        <taxon>Suessiales</taxon>
        <taxon>Symbiodiniaceae</taxon>
        <taxon>Symbiodinium</taxon>
    </lineage>
</organism>
<evidence type="ECO:0000313" key="2">
    <source>
        <dbReference type="Proteomes" id="UP000649617"/>
    </source>
</evidence>
<dbReference type="AlphaFoldDB" id="A0A812LCH2"/>
<proteinExistence type="predicted"/>
<accession>A0A812LCH2</accession>
<protein>
    <submittedName>
        <fullName evidence="1">Uncharacterized protein</fullName>
    </submittedName>
</protein>
<reference evidence="1" key="1">
    <citation type="submission" date="2021-02" db="EMBL/GenBank/DDBJ databases">
        <authorList>
            <person name="Dougan E. K."/>
            <person name="Rhodes N."/>
            <person name="Thang M."/>
            <person name="Chan C."/>
        </authorList>
    </citation>
    <scope>NUCLEOTIDE SEQUENCE</scope>
</reference>
<gene>
    <name evidence="1" type="ORF">SPIL2461_LOCUS4277</name>
</gene>
<dbReference type="Proteomes" id="UP000649617">
    <property type="component" value="Unassembled WGS sequence"/>
</dbReference>
<feature type="non-terminal residue" evidence="1">
    <location>
        <position position="152"/>
    </location>
</feature>